<keyword evidence="5 10" id="KW-0547">Nucleotide-binding</keyword>
<evidence type="ECO:0000256" key="10">
    <source>
        <dbReference type="RuleBase" id="RU000544"/>
    </source>
</evidence>
<dbReference type="STRING" id="1288291.A0A059F3K1"/>
<dbReference type="GO" id="GO:0004797">
    <property type="term" value="F:thymidine kinase activity"/>
    <property type="evidence" value="ECO:0007669"/>
    <property type="project" value="UniProtKB-EC"/>
</dbReference>
<dbReference type="EC" id="2.7.1.21" evidence="2 10"/>
<dbReference type="OrthoDB" id="2194859at2759"/>
<dbReference type="Proteomes" id="UP000030655">
    <property type="component" value="Unassembled WGS sequence"/>
</dbReference>
<feature type="binding site" evidence="9">
    <location>
        <position position="173"/>
    </location>
    <ligand>
        <name>substrate</name>
    </ligand>
</feature>
<dbReference type="AlphaFoldDB" id="A0A059F3K1"/>
<dbReference type="SUPFAM" id="SSF57716">
    <property type="entry name" value="Glucocorticoid receptor-like (DNA-binding domain)"/>
    <property type="match status" value="1"/>
</dbReference>
<dbReference type="PANTHER" id="PTHR11441:SF0">
    <property type="entry name" value="THYMIDINE KINASE, CYTOSOLIC"/>
    <property type="match status" value="1"/>
</dbReference>
<evidence type="ECO:0000313" key="13">
    <source>
        <dbReference type="Proteomes" id="UP000030655"/>
    </source>
</evidence>
<evidence type="ECO:0000256" key="4">
    <source>
        <dbReference type="ARBA" id="ARBA00022679"/>
    </source>
</evidence>
<evidence type="ECO:0000256" key="7">
    <source>
        <dbReference type="ARBA" id="ARBA00022840"/>
    </source>
</evidence>
<keyword evidence="6 10" id="KW-0418">Kinase</keyword>
<dbReference type="GO" id="GO:0071897">
    <property type="term" value="P:DNA biosynthetic process"/>
    <property type="evidence" value="ECO:0007669"/>
    <property type="project" value="UniProtKB-KW"/>
</dbReference>
<keyword evidence="7 10" id="KW-0067">ATP-binding</keyword>
<reference evidence="12 13" key="2">
    <citation type="submission" date="2014-03" db="EMBL/GenBank/DDBJ databases">
        <title>The Genome Sequence of Anncaliia algerae insect isolate PRA339.</title>
        <authorList>
            <consortium name="The Broad Institute Genome Sequencing Platform"/>
            <consortium name="The Broad Institute Genome Sequencing Center for Infectious Disease"/>
            <person name="Cuomo C."/>
            <person name="Becnel J."/>
            <person name="Sanscrainte N."/>
            <person name="Walker B."/>
            <person name="Young S.K."/>
            <person name="Zeng Q."/>
            <person name="Gargeya S."/>
            <person name="Fitzgerald M."/>
            <person name="Haas B."/>
            <person name="Abouelleil A."/>
            <person name="Alvarado L."/>
            <person name="Arachchi H.M."/>
            <person name="Berlin A.M."/>
            <person name="Chapman S.B."/>
            <person name="Dewar J."/>
            <person name="Goldberg J."/>
            <person name="Griggs A."/>
            <person name="Gujja S."/>
            <person name="Hansen M."/>
            <person name="Howarth C."/>
            <person name="Imamovic A."/>
            <person name="Larimer J."/>
            <person name="McCowan C."/>
            <person name="Murphy C."/>
            <person name="Neiman D."/>
            <person name="Pearson M."/>
            <person name="Priest M."/>
            <person name="Roberts A."/>
            <person name="Saif S."/>
            <person name="Shea T."/>
            <person name="Sisk P."/>
            <person name="Sykes S."/>
            <person name="Wortman J."/>
            <person name="Nusbaum C."/>
            <person name="Birren B."/>
        </authorList>
    </citation>
    <scope>NUCLEOTIDE SEQUENCE [LARGE SCALE GENOMIC DNA]</scope>
    <source>
        <strain evidence="12 13">PRA339</strain>
    </source>
</reference>
<evidence type="ECO:0000313" key="12">
    <source>
        <dbReference type="EMBL" id="KCZ81677.1"/>
    </source>
</evidence>
<evidence type="ECO:0000256" key="5">
    <source>
        <dbReference type="ARBA" id="ARBA00022741"/>
    </source>
</evidence>
<evidence type="ECO:0000256" key="11">
    <source>
        <dbReference type="RuleBase" id="RU004165"/>
    </source>
</evidence>
<accession>A0A059F3K1</accession>
<evidence type="ECO:0000256" key="6">
    <source>
        <dbReference type="ARBA" id="ARBA00022777"/>
    </source>
</evidence>
<evidence type="ECO:0000256" key="8">
    <source>
        <dbReference type="PIRSR" id="PIRSR035805-1"/>
    </source>
</evidence>
<comment type="similarity">
    <text evidence="1 11">Belongs to the thymidine kinase family.</text>
</comment>
<dbReference type="Pfam" id="PF00265">
    <property type="entry name" value="TK"/>
    <property type="match status" value="1"/>
</dbReference>
<evidence type="ECO:0000256" key="1">
    <source>
        <dbReference type="ARBA" id="ARBA00007587"/>
    </source>
</evidence>
<organism evidence="12 13">
    <name type="scientific">Anncaliia algerae PRA339</name>
    <dbReference type="NCBI Taxonomy" id="1288291"/>
    <lineage>
        <taxon>Eukaryota</taxon>
        <taxon>Fungi</taxon>
        <taxon>Fungi incertae sedis</taxon>
        <taxon>Microsporidia</taxon>
        <taxon>Tubulinosematoidea</taxon>
        <taxon>Tubulinosematidae</taxon>
        <taxon>Anncaliia</taxon>
    </lineage>
</organism>
<dbReference type="GO" id="GO:0005524">
    <property type="term" value="F:ATP binding"/>
    <property type="evidence" value="ECO:0007669"/>
    <property type="project" value="UniProtKB-KW"/>
</dbReference>
<keyword evidence="13" id="KW-1185">Reference proteome</keyword>
<dbReference type="VEuPathDB" id="MicrosporidiaDB:H312_00855"/>
<proteinExistence type="inferred from homology"/>
<feature type="binding site" evidence="9">
    <location>
        <begin position="165"/>
        <end position="168"/>
    </location>
    <ligand>
        <name>substrate</name>
    </ligand>
</feature>
<protein>
    <recommendedName>
        <fullName evidence="2 10">Thymidine kinase</fullName>
        <ecNumber evidence="2 10">2.7.1.21</ecNumber>
    </recommendedName>
</protein>
<keyword evidence="3 10" id="KW-0237">DNA synthesis</keyword>
<evidence type="ECO:0000256" key="2">
    <source>
        <dbReference type="ARBA" id="ARBA00012118"/>
    </source>
</evidence>
<dbReference type="EMBL" id="KK365138">
    <property type="protein sequence ID" value="KCZ81677.1"/>
    <property type="molecule type" value="Genomic_DNA"/>
</dbReference>
<name>A0A059F3K1_9MICR</name>
<sequence>MPQLIFRYGTMCSGKSMQLISLATQYSLQGKKIIILKPKMESRFSETEIISRNDLRVRVDYLIDDSFDITSIGNIQKVSCILVDEVQFLKPHHIEQLRAIAFKVRVICYGLLTDFQSKLFDGSKRLVELSDKIESISSICHYCNESAQFNMRHVNNHPVFTGNVIMLGAEDCYYQTCAVCYFRIKNKNTKSEEIDR</sequence>
<keyword evidence="4 10" id="KW-0808">Transferase</keyword>
<dbReference type="GO" id="GO:0005829">
    <property type="term" value="C:cytosol"/>
    <property type="evidence" value="ECO:0007669"/>
    <property type="project" value="TreeGrafter"/>
</dbReference>
<dbReference type="GO" id="GO:0046104">
    <property type="term" value="P:thymidine metabolic process"/>
    <property type="evidence" value="ECO:0007669"/>
    <property type="project" value="TreeGrafter"/>
</dbReference>
<feature type="active site" description="Proton acceptor" evidence="8">
    <location>
        <position position="85"/>
    </location>
</feature>
<comment type="catalytic activity">
    <reaction evidence="10">
        <text>thymidine + ATP = dTMP + ADP + H(+)</text>
        <dbReference type="Rhea" id="RHEA:19129"/>
        <dbReference type="ChEBI" id="CHEBI:15378"/>
        <dbReference type="ChEBI" id="CHEBI:17748"/>
        <dbReference type="ChEBI" id="CHEBI:30616"/>
        <dbReference type="ChEBI" id="CHEBI:63528"/>
        <dbReference type="ChEBI" id="CHEBI:456216"/>
        <dbReference type="EC" id="2.7.1.21"/>
    </reaction>
</comment>
<dbReference type="InterPro" id="IPR001267">
    <property type="entry name" value="Thymidine_kinase"/>
</dbReference>
<dbReference type="HOGENOM" id="CLU_064400_2_2_1"/>
<dbReference type="PANTHER" id="PTHR11441">
    <property type="entry name" value="THYMIDINE KINASE"/>
    <property type="match status" value="1"/>
</dbReference>
<evidence type="ECO:0000256" key="9">
    <source>
        <dbReference type="PIRSR" id="PIRSR035805-2"/>
    </source>
</evidence>
<dbReference type="Gene3D" id="3.30.60.20">
    <property type="match status" value="1"/>
</dbReference>
<dbReference type="Gene3D" id="3.40.50.300">
    <property type="entry name" value="P-loop containing nucleotide triphosphate hydrolases"/>
    <property type="match status" value="1"/>
</dbReference>
<evidence type="ECO:0000256" key="3">
    <source>
        <dbReference type="ARBA" id="ARBA00022634"/>
    </source>
</evidence>
<dbReference type="SUPFAM" id="SSF52540">
    <property type="entry name" value="P-loop containing nucleoside triphosphate hydrolases"/>
    <property type="match status" value="1"/>
</dbReference>
<reference evidence="13" key="1">
    <citation type="submission" date="2013-02" db="EMBL/GenBank/DDBJ databases">
        <authorList>
            <consortium name="The Broad Institute Genome Sequencing Platform"/>
            <person name="Cuomo C."/>
            <person name="Becnel J."/>
            <person name="Sanscrainte N."/>
            <person name="Walker B."/>
            <person name="Young S.K."/>
            <person name="Zeng Q."/>
            <person name="Gargeya S."/>
            <person name="Fitzgerald M."/>
            <person name="Haas B."/>
            <person name="Abouelleil A."/>
            <person name="Alvarado L."/>
            <person name="Arachchi H.M."/>
            <person name="Berlin A.M."/>
            <person name="Chapman S.B."/>
            <person name="Dewar J."/>
            <person name="Goldberg J."/>
            <person name="Griggs A."/>
            <person name="Gujja S."/>
            <person name="Hansen M."/>
            <person name="Howarth C."/>
            <person name="Imamovic A."/>
            <person name="Larimer J."/>
            <person name="McCowan C."/>
            <person name="Murphy C."/>
            <person name="Neiman D."/>
            <person name="Pearson M."/>
            <person name="Priest M."/>
            <person name="Roberts A."/>
            <person name="Saif S."/>
            <person name="Shea T."/>
            <person name="Sisk P."/>
            <person name="Sykes S."/>
            <person name="Wortman J."/>
            <person name="Nusbaum C."/>
            <person name="Birren B."/>
        </authorList>
    </citation>
    <scope>NUCLEOTIDE SEQUENCE [LARGE SCALE GENOMIC DNA]</scope>
    <source>
        <strain evidence="13">PRA339</strain>
    </source>
</reference>
<gene>
    <name evidence="12" type="ORF">H312_00855</name>
</gene>
<dbReference type="PIRSF" id="PIRSF035805">
    <property type="entry name" value="TK_cell"/>
    <property type="match status" value="1"/>
</dbReference>
<dbReference type="InterPro" id="IPR027417">
    <property type="entry name" value="P-loop_NTPase"/>
</dbReference>